<reference evidence="3 4" key="1">
    <citation type="submission" date="2022-03" db="EMBL/GenBank/DDBJ databases">
        <authorList>
            <person name="Macdonald S."/>
            <person name="Ahmed S."/>
            <person name="Newling K."/>
        </authorList>
    </citation>
    <scope>NUCLEOTIDE SEQUENCE [LARGE SCALE GENOMIC DNA]</scope>
</reference>
<accession>A0ABC8JQ77</accession>
<keyword evidence="4" id="KW-1185">Reference proteome</keyword>
<gene>
    <name evidence="3" type="ORF">ERUC_LOCUS11036</name>
</gene>
<feature type="compositionally biased region" description="Basic and acidic residues" evidence="2">
    <location>
        <begin position="444"/>
        <end position="453"/>
    </location>
</feature>
<evidence type="ECO:0000256" key="1">
    <source>
        <dbReference type="ARBA" id="ARBA00023186"/>
    </source>
</evidence>
<feature type="compositionally biased region" description="Basic and acidic residues" evidence="2">
    <location>
        <begin position="394"/>
        <end position="409"/>
    </location>
</feature>
<dbReference type="EMBL" id="CAKOAT010107599">
    <property type="protein sequence ID" value="CAH8327305.1"/>
    <property type="molecule type" value="Genomic_DNA"/>
</dbReference>
<dbReference type="Proteomes" id="UP001642260">
    <property type="component" value="Unassembled WGS sequence"/>
</dbReference>
<evidence type="ECO:0000313" key="4">
    <source>
        <dbReference type="Proteomes" id="UP001642260"/>
    </source>
</evidence>
<dbReference type="AlphaFoldDB" id="A0ABC8JQ77"/>
<feature type="compositionally biased region" description="Acidic residues" evidence="2">
    <location>
        <begin position="410"/>
        <end position="422"/>
    </location>
</feature>
<keyword evidence="1" id="KW-0143">Chaperone</keyword>
<dbReference type="PANTHER" id="PTHR33322:SF18">
    <property type="entry name" value="BAG FAMILY MOLECULAR CHAPERONE REGULATOR 8, CHLOROPLASTIC"/>
    <property type="match status" value="1"/>
</dbReference>
<feature type="compositionally biased region" description="Low complexity" evidence="2">
    <location>
        <begin position="423"/>
        <end position="433"/>
    </location>
</feature>
<sequence length="471" mass="53228">MASRHHHPCSRHHHNHQIPTSPHCYTFKDSPPCCNPPPPQPDNLLHLLASYLQTHQQAPNFPVPNQTCSCNSKNIPQEQDQVILLSCLLRKIDNLESSLNKFASFHDHQRRDRHFSTVRDSAARVIQTHFRSFLVRRSISFRHLKELAMIKSSFLSLKSSVSGKPIFNFKVVSRKATDLLLQLDSIQGRVDPMIRSSKRSLSRDLVRFLQYVDDCVVTRYEFVSRSSAVNVGSYSKKPQGFEERRVVKLRNRMGRVFVACDDGDEELDSAATDDSEEVFVDKRRTGSSKFRTTGANVVKPQVRRTMVTSSVEDDSVDSGEEERVVVCRDDERKKRGLKARKMVLVKGSGGKSRVVKTVRFDENGNVYKVYGDTPEASISGEGEDDSTSGSNDGNRNEVEEIKYVPKENEGFEEEEEEEETQSENEVSSSGGSEVDARSASNPGSDEHKKREIQVQKGNLMFTPPLPLKMEP</sequence>
<comment type="caution">
    <text evidence="3">The sequence shown here is derived from an EMBL/GenBank/DDBJ whole genome shotgun (WGS) entry which is preliminary data.</text>
</comment>
<dbReference type="PANTHER" id="PTHR33322">
    <property type="entry name" value="BAG DOMAIN CONTAINING PROTEIN, EXPRESSED"/>
    <property type="match status" value="1"/>
</dbReference>
<feature type="region of interest" description="Disordered" evidence="2">
    <location>
        <begin position="367"/>
        <end position="471"/>
    </location>
</feature>
<evidence type="ECO:0000256" key="2">
    <source>
        <dbReference type="SAM" id="MobiDB-lite"/>
    </source>
</evidence>
<name>A0ABC8JQ77_ERUVS</name>
<organism evidence="3 4">
    <name type="scientific">Eruca vesicaria subsp. sativa</name>
    <name type="common">Garden rocket</name>
    <name type="synonym">Eruca sativa</name>
    <dbReference type="NCBI Taxonomy" id="29727"/>
    <lineage>
        <taxon>Eukaryota</taxon>
        <taxon>Viridiplantae</taxon>
        <taxon>Streptophyta</taxon>
        <taxon>Embryophyta</taxon>
        <taxon>Tracheophyta</taxon>
        <taxon>Spermatophyta</taxon>
        <taxon>Magnoliopsida</taxon>
        <taxon>eudicotyledons</taxon>
        <taxon>Gunneridae</taxon>
        <taxon>Pentapetalae</taxon>
        <taxon>rosids</taxon>
        <taxon>malvids</taxon>
        <taxon>Brassicales</taxon>
        <taxon>Brassicaceae</taxon>
        <taxon>Brassiceae</taxon>
        <taxon>Eruca</taxon>
    </lineage>
</organism>
<evidence type="ECO:0008006" key="5">
    <source>
        <dbReference type="Google" id="ProtNLM"/>
    </source>
</evidence>
<dbReference type="PROSITE" id="PS50096">
    <property type="entry name" value="IQ"/>
    <property type="match status" value="1"/>
</dbReference>
<evidence type="ECO:0000313" key="3">
    <source>
        <dbReference type="EMBL" id="CAH8327305.1"/>
    </source>
</evidence>
<dbReference type="InterPro" id="IPR040400">
    <property type="entry name" value="BAG5/6/7/8"/>
</dbReference>
<protein>
    <recommendedName>
        <fullName evidence="5">BAG family molecular chaperone regulator 8, chloroplastic</fullName>
    </recommendedName>
</protein>
<proteinExistence type="predicted"/>